<organism evidence="2 3">
    <name type="scientific">Pleionea litopenaei</name>
    <dbReference type="NCBI Taxonomy" id="3070815"/>
    <lineage>
        <taxon>Bacteria</taxon>
        <taxon>Pseudomonadati</taxon>
        <taxon>Pseudomonadota</taxon>
        <taxon>Gammaproteobacteria</taxon>
        <taxon>Oceanospirillales</taxon>
        <taxon>Pleioneaceae</taxon>
        <taxon>Pleionea</taxon>
    </lineage>
</organism>
<dbReference type="AlphaFoldDB" id="A0AA51RQL3"/>
<name>A0AA51RQL3_9GAMM</name>
<dbReference type="Proteomes" id="UP001239782">
    <property type="component" value="Chromosome"/>
</dbReference>
<dbReference type="Pfam" id="PF26379">
    <property type="entry name" value="FimL_2nd"/>
    <property type="match status" value="1"/>
</dbReference>
<gene>
    <name evidence="2" type="ORF">Q9312_10905</name>
</gene>
<dbReference type="KEGG" id="plei:Q9312_10905"/>
<evidence type="ECO:0000259" key="1">
    <source>
        <dbReference type="Pfam" id="PF26379"/>
    </source>
</evidence>
<evidence type="ECO:0000313" key="3">
    <source>
        <dbReference type="Proteomes" id="UP001239782"/>
    </source>
</evidence>
<evidence type="ECO:0000313" key="2">
    <source>
        <dbReference type="EMBL" id="WMS85723.1"/>
    </source>
</evidence>
<accession>A0AA51RQL3</accession>
<dbReference type="RefSeq" id="WP_309200876.1">
    <property type="nucleotide sequence ID" value="NZ_CP133548.1"/>
</dbReference>
<keyword evidence="3" id="KW-1185">Reference proteome</keyword>
<feature type="domain" description="Scaffold protein FimL second" evidence="1">
    <location>
        <begin position="163"/>
        <end position="295"/>
    </location>
</feature>
<protein>
    <recommendedName>
        <fullName evidence="1">Scaffold protein FimL second domain-containing protein</fullName>
    </recommendedName>
</protein>
<proteinExistence type="predicted"/>
<sequence length="555" mass="63843">MSYQDQISSVNMIAEHIRESIKTSIKALEKYHSDEQSSGARKDAWSGIYQLNRVFTFIELQAASLMTRDICNIVKNMSDPFNPEDEQRLEAVIYSLTLLERYIDFICNKPFDLPQLLYVPINDLRSIAHIEQFPESSFFKANHRKVRDSGQANDRLDDYEIVKTSRRLRQMYQMGLIEIIRKTNVSGGLAMMGRALSKLDRQCGCPSAPNLWWIAGGAIEAFHSGGLLINSTRLKLLSRLDLQIRELGQVNHNINYKNREKAEQLAFELLYLVSLSDAEDEQTETLRKHFELPNLGLTERNLAQEFQLLKGLNEGDYASLFDTILDDILKVQTDLIAEDYKSGSEELTQLFHQLKQLHSLFSVLEYKSLEIQLKEAVERIELTINKEIHLKDPDRQFVSDVLAKIESYLVDKRQRGHGGQTNLNRNTLSPAQIEACNYARKQVHQVINQIENYSKQDHDPELLHSMPASLQRAVEKIDVLDVKELIALINELSDLSNQYFLKQPATMQALELLADILCSIEFYLETMESNHIPSNKIYQFADENLARLKAYLNLD</sequence>
<reference evidence="2 3" key="1">
    <citation type="submission" date="2023-08" db="EMBL/GenBank/DDBJ databases">
        <title>Pleionea litopenaei sp. nov., isolated from stomach of juvenile Litopenaeus vannamei.</title>
        <authorList>
            <person name="Rho A.M."/>
            <person name="Hwang C.Y."/>
        </authorList>
    </citation>
    <scope>NUCLEOTIDE SEQUENCE [LARGE SCALE GENOMIC DNA]</scope>
    <source>
        <strain evidence="2 3">HL-JVS1</strain>
    </source>
</reference>
<dbReference type="InterPro" id="IPR058661">
    <property type="entry name" value="FimL_2nd"/>
</dbReference>
<dbReference type="EMBL" id="CP133548">
    <property type="protein sequence ID" value="WMS85723.1"/>
    <property type="molecule type" value="Genomic_DNA"/>
</dbReference>